<evidence type="ECO:0000313" key="3">
    <source>
        <dbReference type="Proteomes" id="UP000240883"/>
    </source>
</evidence>
<feature type="domain" description="Heterokaryon incompatibility" evidence="1">
    <location>
        <begin position="251"/>
        <end position="411"/>
    </location>
</feature>
<dbReference type="InterPro" id="IPR010730">
    <property type="entry name" value="HET"/>
</dbReference>
<name>A0A2T2NZS1_CORCC</name>
<organism evidence="2 3">
    <name type="scientific">Corynespora cassiicola Philippines</name>
    <dbReference type="NCBI Taxonomy" id="1448308"/>
    <lineage>
        <taxon>Eukaryota</taxon>
        <taxon>Fungi</taxon>
        <taxon>Dikarya</taxon>
        <taxon>Ascomycota</taxon>
        <taxon>Pezizomycotina</taxon>
        <taxon>Dothideomycetes</taxon>
        <taxon>Pleosporomycetidae</taxon>
        <taxon>Pleosporales</taxon>
        <taxon>Corynesporascaceae</taxon>
        <taxon>Corynespora</taxon>
    </lineage>
</organism>
<protein>
    <submittedName>
        <fullName evidence="2">HET-domain-containing protein</fullName>
    </submittedName>
</protein>
<dbReference type="Proteomes" id="UP000240883">
    <property type="component" value="Unassembled WGS sequence"/>
</dbReference>
<evidence type="ECO:0000259" key="1">
    <source>
        <dbReference type="Pfam" id="PF06985"/>
    </source>
</evidence>
<dbReference type="PANTHER" id="PTHR33112:SF10">
    <property type="entry name" value="TOL"/>
    <property type="match status" value="1"/>
</dbReference>
<dbReference type="Pfam" id="PF06985">
    <property type="entry name" value="HET"/>
    <property type="match status" value="1"/>
</dbReference>
<dbReference type="OrthoDB" id="4161196at2759"/>
<dbReference type="STRING" id="1448308.A0A2T2NZS1"/>
<dbReference type="AlphaFoldDB" id="A0A2T2NZS1"/>
<evidence type="ECO:0000313" key="2">
    <source>
        <dbReference type="EMBL" id="PSN70921.1"/>
    </source>
</evidence>
<accession>A0A2T2NZS1</accession>
<dbReference type="EMBL" id="KZ678131">
    <property type="protein sequence ID" value="PSN70921.1"/>
    <property type="molecule type" value="Genomic_DNA"/>
</dbReference>
<reference evidence="2 3" key="1">
    <citation type="journal article" date="2018" name="Front. Microbiol.">
        <title>Genome-Wide Analysis of Corynespora cassiicola Leaf Fall Disease Putative Effectors.</title>
        <authorList>
            <person name="Lopez D."/>
            <person name="Ribeiro S."/>
            <person name="Label P."/>
            <person name="Fumanal B."/>
            <person name="Venisse J.S."/>
            <person name="Kohler A."/>
            <person name="de Oliveira R.R."/>
            <person name="Labutti K."/>
            <person name="Lipzen A."/>
            <person name="Lail K."/>
            <person name="Bauer D."/>
            <person name="Ohm R.A."/>
            <person name="Barry K.W."/>
            <person name="Spatafora J."/>
            <person name="Grigoriev I.V."/>
            <person name="Martin F.M."/>
            <person name="Pujade-Renaud V."/>
        </authorList>
    </citation>
    <scope>NUCLEOTIDE SEQUENCE [LARGE SCALE GENOMIC DNA]</scope>
    <source>
        <strain evidence="2 3">Philippines</strain>
    </source>
</reference>
<dbReference type="PANTHER" id="PTHR33112">
    <property type="entry name" value="DOMAIN PROTEIN, PUTATIVE-RELATED"/>
    <property type="match status" value="1"/>
</dbReference>
<keyword evidence="3" id="KW-1185">Reference proteome</keyword>
<gene>
    <name evidence="2" type="ORF">BS50DRAFT_269786</name>
</gene>
<sequence length="768" mass="87523">MVRRSASEISLNTIEPISINDSNHSYAVPLQDERPVHFETEEHLCSQCQRFNIQAFADNKSQRCGYRLSDVEKAAARGCDFCALLSEAVIDVEKPEYFHTNVAWGKTVIQPDLFVHMTVSDSYRKKKPSDASDALHVNRILVEVGDRFSEVRSESKHELCLAADPSSPAALSGDISGRYMGSQTTSESHFEAAKRWINACTMHKKCNETISGSVRIDPYNSILPSRCVEVAREHGYQRLYLRNTEGLQGAYITLTHRWNKDTEICKTTTSNYEQRLLGGDFGPLPQLFKDSFAVAEKLGIKYLWIDSICIIQVGDDGSDWRKEAPKMSQYYQFSIFTLAGTADDMSGGILQPYPQDLMPWGSKLIRLPYRDRDGRQSGHFFVYKRRVPVVGEYMSKVRSSILFRRGWILQEWLLSKRILWYTPNGLFFECPEVLPWSYDQSQLTFHRANPELQSHLQLRASFHYSSKDILGTWYHALEVYSSQHLTKPNLDRILALTGLAKEVGSILSSYEKGRLAEPDLKNEVYLAGLWLRDIHHGLLWEEHHLAQQWTDIVAEAPSWSWASLMLLTKWPERGKGTRAELQITGVCLERKRKHNVPEYSVYDKHRLRPFSSSGQPTSFDATNMFSCLHIKGKLHTVHARGYLDTEENLKNAALSTAYGTIPKSCNWRAICSAFRPEIISGWGSLERLDQEAGKCSDYGIAVTAIHISTRYLYHGVWFKTSQPIYDVLFIKEVEGQEGVYQRLGVGRIGDASLIREIASAPERHIQLV</sequence>
<proteinExistence type="predicted"/>